<dbReference type="PIRSF" id="PIRSF015952">
    <property type="entry name" value="U3snoRNP11"/>
    <property type="match status" value="1"/>
</dbReference>
<dbReference type="PANTHER" id="PTHR12838:SF0">
    <property type="entry name" value="U3 SMALL NUCLEOLAR RNA-ASSOCIATED PROTEIN 11-RELATED"/>
    <property type="match status" value="1"/>
</dbReference>
<gene>
    <name evidence="7" type="ORF">Pmani_000291</name>
</gene>
<sequence>MASLRNAMKSRQRLHRERHQPLTRQHLGPLEKKKDYKIRAKDQNDKKAALSILRKKALNKNPDEFHYHMINSKIKNGIHFEKVEDEELSVSDVAKDLTYVTHRRSMEKKQIDKLKAKLHLLEPQQQQPLNTHILFVDSEKEAKTADPAKMLDTHPLLLSRTFNRLRSSQLASLGSELSDPAYFKQMSSGKRKAYKELAQRIQRENKLRIMQDKLEVRKKLMDNKAKNGDQPKLVEPGTSTSAPVYLWPQIRKK</sequence>
<protein>
    <recommendedName>
        <fullName evidence="5">U3 small nucleolar RNA-associated protein 11</fullName>
        <shortName evidence="5">U3 snoRNA-associated protein 11</shortName>
    </recommendedName>
</protein>
<comment type="subunit">
    <text evidence="5">Component of the ribosomal small subunit (SSU) processome.</text>
</comment>
<keyword evidence="3 5" id="KW-0698">rRNA processing</keyword>
<evidence type="ECO:0000313" key="8">
    <source>
        <dbReference type="Proteomes" id="UP001292094"/>
    </source>
</evidence>
<evidence type="ECO:0000256" key="3">
    <source>
        <dbReference type="ARBA" id="ARBA00022552"/>
    </source>
</evidence>
<dbReference type="GO" id="GO:0032040">
    <property type="term" value="C:small-subunit processome"/>
    <property type="evidence" value="ECO:0007669"/>
    <property type="project" value="UniProtKB-UniRule"/>
</dbReference>
<evidence type="ECO:0000256" key="6">
    <source>
        <dbReference type="SAM" id="MobiDB-lite"/>
    </source>
</evidence>
<comment type="similarity">
    <text evidence="2 5">Belongs to the UTP11 family.</text>
</comment>
<comment type="caution">
    <text evidence="7">The sequence shown here is derived from an EMBL/GenBank/DDBJ whole genome shotgun (WGS) entry which is preliminary data.</text>
</comment>
<name>A0AAE1UMH3_9EUCA</name>
<dbReference type="Proteomes" id="UP001292094">
    <property type="component" value="Unassembled WGS sequence"/>
</dbReference>
<feature type="region of interest" description="Disordered" evidence="6">
    <location>
        <begin position="1"/>
        <end position="32"/>
    </location>
</feature>
<dbReference type="EMBL" id="JAWZYT010000020">
    <property type="protein sequence ID" value="KAK4329342.1"/>
    <property type="molecule type" value="Genomic_DNA"/>
</dbReference>
<dbReference type="GO" id="GO:0006364">
    <property type="term" value="P:rRNA processing"/>
    <property type="evidence" value="ECO:0007669"/>
    <property type="project" value="UniProtKB-UniRule"/>
</dbReference>
<keyword evidence="4 5" id="KW-0539">Nucleus</keyword>
<reference evidence="7" key="1">
    <citation type="submission" date="2023-11" db="EMBL/GenBank/DDBJ databases">
        <title>Genome assemblies of two species of porcelain crab, Petrolisthes cinctipes and Petrolisthes manimaculis (Anomura: Porcellanidae).</title>
        <authorList>
            <person name="Angst P."/>
        </authorList>
    </citation>
    <scope>NUCLEOTIDE SEQUENCE</scope>
    <source>
        <strain evidence="7">PB745_02</strain>
        <tissue evidence="7">Gill</tissue>
    </source>
</reference>
<keyword evidence="8" id="KW-1185">Reference proteome</keyword>
<dbReference type="InterPro" id="IPR007144">
    <property type="entry name" value="SSU_processome_Utp11"/>
</dbReference>
<evidence type="ECO:0000256" key="1">
    <source>
        <dbReference type="ARBA" id="ARBA00004604"/>
    </source>
</evidence>
<dbReference type="Pfam" id="PF03998">
    <property type="entry name" value="Utp11"/>
    <property type="match status" value="1"/>
</dbReference>
<feature type="compositionally biased region" description="Basic and acidic residues" evidence="6">
    <location>
        <begin position="220"/>
        <end position="229"/>
    </location>
</feature>
<proteinExistence type="inferred from homology"/>
<evidence type="ECO:0000256" key="4">
    <source>
        <dbReference type="ARBA" id="ARBA00023242"/>
    </source>
</evidence>
<evidence type="ECO:0000256" key="2">
    <source>
        <dbReference type="ARBA" id="ARBA00008105"/>
    </source>
</evidence>
<feature type="region of interest" description="Disordered" evidence="6">
    <location>
        <begin position="220"/>
        <end position="240"/>
    </location>
</feature>
<dbReference type="AlphaFoldDB" id="A0AAE1UMH3"/>
<evidence type="ECO:0000313" key="7">
    <source>
        <dbReference type="EMBL" id="KAK4329342.1"/>
    </source>
</evidence>
<dbReference type="PANTHER" id="PTHR12838">
    <property type="entry name" value="U3 SMALL NUCLEOLAR RNA-ASSOCIATED PROTEIN 11"/>
    <property type="match status" value="1"/>
</dbReference>
<comment type="function">
    <text evidence="5">Involved in nucleolar processing of pre-18S ribosomal RNA.</text>
</comment>
<organism evidence="7 8">
    <name type="scientific">Petrolisthes manimaculis</name>
    <dbReference type="NCBI Taxonomy" id="1843537"/>
    <lineage>
        <taxon>Eukaryota</taxon>
        <taxon>Metazoa</taxon>
        <taxon>Ecdysozoa</taxon>
        <taxon>Arthropoda</taxon>
        <taxon>Crustacea</taxon>
        <taxon>Multicrustacea</taxon>
        <taxon>Malacostraca</taxon>
        <taxon>Eumalacostraca</taxon>
        <taxon>Eucarida</taxon>
        <taxon>Decapoda</taxon>
        <taxon>Pleocyemata</taxon>
        <taxon>Anomura</taxon>
        <taxon>Galatheoidea</taxon>
        <taxon>Porcellanidae</taxon>
        <taxon>Petrolisthes</taxon>
    </lineage>
</organism>
<comment type="subcellular location">
    <subcellularLocation>
        <location evidence="1 5">Nucleus</location>
        <location evidence="1 5">Nucleolus</location>
    </subcellularLocation>
</comment>
<accession>A0AAE1UMH3</accession>
<feature type="compositionally biased region" description="Basic residues" evidence="6">
    <location>
        <begin position="8"/>
        <end position="18"/>
    </location>
</feature>
<evidence type="ECO:0000256" key="5">
    <source>
        <dbReference type="PIRNR" id="PIRNR015952"/>
    </source>
</evidence>